<dbReference type="InterPro" id="IPR000742">
    <property type="entry name" value="EGF"/>
</dbReference>
<feature type="disulfide bond" evidence="21">
    <location>
        <begin position="115"/>
        <end position="125"/>
    </location>
</feature>
<keyword evidence="9" id="KW-0221">Differentiation</keyword>
<dbReference type="GO" id="GO:0090575">
    <property type="term" value="C:RNA polymerase II transcription regulator complex"/>
    <property type="evidence" value="ECO:0007669"/>
    <property type="project" value="UniProtKB-ARBA"/>
</dbReference>
<keyword evidence="19" id="KW-0539">Nucleus</keyword>
<dbReference type="PROSITE" id="PS50258">
    <property type="entry name" value="LNR"/>
    <property type="match status" value="2"/>
</dbReference>
<evidence type="ECO:0000256" key="15">
    <source>
        <dbReference type="ARBA" id="ARBA00023157"/>
    </source>
</evidence>
<dbReference type="PROSITE" id="PS00022">
    <property type="entry name" value="EGF_1"/>
    <property type="match status" value="16"/>
</dbReference>
<feature type="domain" description="EGF-like" evidence="23">
    <location>
        <begin position="727"/>
        <end position="763"/>
    </location>
</feature>
<dbReference type="SMART" id="SM00004">
    <property type="entry name" value="NL"/>
    <property type="match status" value="3"/>
</dbReference>
<proteinExistence type="predicted"/>
<evidence type="ECO:0000313" key="25">
    <source>
        <dbReference type="EMBL" id="KAI1716459.1"/>
    </source>
</evidence>
<feature type="disulfide bond" evidence="21">
    <location>
        <begin position="190"/>
        <end position="200"/>
    </location>
</feature>
<keyword evidence="10" id="KW-0914">Notch signaling pathway</keyword>
<feature type="disulfide bond" evidence="21">
    <location>
        <begin position="174"/>
        <end position="183"/>
    </location>
</feature>
<accession>A0AAD4N5X8</accession>
<dbReference type="Pfam" id="PF06816">
    <property type="entry name" value="NOD"/>
    <property type="match status" value="1"/>
</dbReference>
<dbReference type="GO" id="GO:0005509">
    <property type="term" value="F:calcium ion binding"/>
    <property type="evidence" value="ECO:0007669"/>
    <property type="project" value="InterPro"/>
</dbReference>
<dbReference type="CDD" id="cd00054">
    <property type="entry name" value="EGF_CA"/>
    <property type="match status" value="8"/>
</dbReference>
<feature type="disulfide bond" evidence="21">
    <location>
        <begin position="98"/>
        <end position="107"/>
    </location>
</feature>
<evidence type="ECO:0000313" key="26">
    <source>
        <dbReference type="Proteomes" id="UP001201812"/>
    </source>
</evidence>
<dbReference type="SUPFAM" id="SSF48403">
    <property type="entry name" value="Ankyrin repeat"/>
    <property type="match status" value="1"/>
</dbReference>
<dbReference type="SMART" id="SM00179">
    <property type="entry name" value="EGF_CA"/>
    <property type="match status" value="15"/>
</dbReference>
<feature type="disulfide bond" evidence="21">
    <location>
        <begin position="422"/>
        <end position="431"/>
    </location>
</feature>
<feature type="domain" description="LNR" evidence="24">
    <location>
        <begin position="897"/>
        <end position="943"/>
    </location>
</feature>
<feature type="signal peptide" evidence="22">
    <location>
        <begin position="1"/>
        <end position="20"/>
    </location>
</feature>
<comment type="caution">
    <text evidence="21">Lacks conserved residue(s) required for the propagation of feature annotation.</text>
</comment>
<dbReference type="SMART" id="SM00181">
    <property type="entry name" value="EGF"/>
    <property type="match status" value="19"/>
</dbReference>
<evidence type="ECO:0000256" key="6">
    <source>
        <dbReference type="ARBA" id="ARBA00022692"/>
    </source>
</evidence>
<name>A0AAD4N5X8_9BILA</name>
<feature type="disulfide bond" evidence="21">
    <location>
        <begin position="667"/>
        <end position="676"/>
    </location>
</feature>
<evidence type="ECO:0000256" key="21">
    <source>
        <dbReference type="PROSITE-ProRule" id="PRU00076"/>
    </source>
</evidence>
<evidence type="ECO:0000256" key="5">
    <source>
        <dbReference type="ARBA" id="ARBA00022536"/>
    </source>
</evidence>
<keyword evidence="6" id="KW-0812">Transmembrane</keyword>
<feature type="chain" id="PRO_5042283045" evidence="22">
    <location>
        <begin position="21"/>
        <end position="1622"/>
    </location>
</feature>
<keyword evidence="8" id="KW-0677">Repeat</keyword>
<protein>
    <submittedName>
        <fullName evidence="25">EGF-like domain-containing protein</fullName>
    </submittedName>
</protein>
<evidence type="ECO:0000256" key="4">
    <source>
        <dbReference type="ARBA" id="ARBA00022475"/>
    </source>
</evidence>
<feature type="domain" description="EGF-like" evidence="23">
    <location>
        <begin position="393"/>
        <end position="432"/>
    </location>
</feature>
<comment type="subcellular location">
    <subcellularLocation>
        <location evidence="2">Cell membrane</location>
        <topology evidence="2">Single-pass type I membrane protein</topology>
    </subcellularLocation>
    <subcellularLocation>
        <location evidence="1">Nucleus</location>
    </subcellularLocation>
</comment>
<keyword evidence="18" id="KW-0325">Glycoprotein</keyword>
<dbReference type="PROSITE" id="PS50297">
    <property type="entry name" value="ANK_REP_REGION"/>
    <property type="match status" value="2"/>
</dbReference>
<dbReference type="InterPro" id="IPR011656">
    <property type="entry name" value="Notch_NODP_dom"/>
</dbReference>
<evidence type="ECO:0000256" key="19">
    <source>
        <dbReference type="ARBA" id="ARBA00023242"/>
    </source>
</evidence>
<keyword evidence="11" id="KW-1133">Transmembrane helix</keyword>
<feature type="disulfide bond" evidence="21">
    <location>
        <begin position="153"/>
        <end position="163"/>
    </location>
</feature>
<keyword evidence="17" id="KW-0804">Transcription</keyword>
<evidence type="ECO:0000259" key="23">
    <source>
        <dbReference type="PROSITE" id="PS50026"/>
    </source>
</evidence>
<feature type="disulfide bond" evidence="21">
    <location>
        <begin position="537"/>
        <end position="546"/>
    </location>
</feature>
<feature type="domain" description="EGF-like" evidence="23">
    <location>
        <begin position="633"/>
        <end position="677"/>
    </location>
</feature>
<dbReference type="InterPro" id="IPR000800">
    <property type="entry name" value="Notch_dom"/>
</dbReference>
<feature type="domain" description="EGF-like" evidence="23">
    <location>
        <begin position="186"/>
        <end position="221"/>
    </location>
</feature>
<keyword evidence="14" id="KW-0472">Membrane</keyword>
<feature type="domain" description="EGF-like" evidence="23">
    <location>
        <begin position="272"/>
        <end position="314"/>
    </location>
</feature>
<evidence type="ECO:0000256" key="9">
    <source>
        <dbReference type="ARBA" id="ARBA00022782"/>
    </source>
</evidence>
<evidence type="ECO:0000256" key="18">
    <source>
        <dbReference type="ARBA" id="ARBA00023180"/>
    </source>
</evidence>
<feature type="disulfide bond" evidence="21">
    <location>
        <begin position="344"/>
        <end position="353"/>
    </location>
</feature>
<evidence type="ECO:0000256" key="1">
    <source>
        <dbReference type="ARBA" id="ARBA00004123"/>
    </source>
</evidence>
<feature type="domain" description="EGF-like" evidence="23">
    <location>
        <begin position="225"/>
        <end position="270"/>
    </location>
</feature>
<feature type="repeat" description="ANK" evidence="20">
    <location>
        <begin position="1323"/>
        <end position="1363"/>
    </location>
</feature>
<feature type="disulfide bond" evidence="21">
    <location>
        <begin position="715"/>
        <end position="724"/>
    </location>
</feature>
<reference evidence="25" key="1">
    <citation type="submission" date="2022-01" db="EMBL/GenBank/DDBJ databases">
        <title>Genome Sequence Resource for Two Populations of Ditylenchus destructor, the Migratory Endoparasitic Phytonematode.</title>
        <authorList>
            <person name="Zhang H."/>
            <person name="Lin R."/>
            <person name="Xie B."/>
        </authorList>
    </citation>
    <scope>NUCLEOTIDE SEQUENCE</scope>
    <source>
        <strain evidence="25">BazhouSP</strain>
    </source>
</reference>
<dbReference type="FunFam" id="3.30.300.320:FF:000001">
    <property type="entry name" value="Neurogenic locus notch 1"/>
    <property type="match status" value="1"/>
</dbReference>
<feature type="domain" description="EGF-like" evidence="23">
    <location>
        <begin position="356"/>
        <end position="392"/>
    </location>
</feature>
<feature type="disulfide bond" evidence="21">
    <location>
        <begin position="459"/>
        <end position="468"/>
    </location>
</feature>
<dbReference type="Pfam" id="PF12661">
    <property type="entry name" value="hEGF"/>
    <property type="match status" value="4"/>
</dbReference>
<dbReference type="GO" id="GO:0061629">
    <property type="term" value="F:RNA polymerase II-specific DNA-binding transcription factor binding"/>
    <property type="evidence" value="ECO:0007669"/>
    <property type="project" value="UniProtKB-ARBA"/>
</dbReference>
<keyword evidence="7 22" id="KW-0732">Signal</keyword>
<feature type="domain" description="EGF-like" evidence="23">
    <location>
        <begin position="686"/>
        <end position="725"/>
    </location>
</feature>
<dbReference type="InterPro" id="IPR013032">
    <property type="entry name" value="EGF-like_CS"/>
</dbReference>
<dbReference type="GO" id="GO:0005886">
    <property type="term" value="C:plasma membrane"/>
    <property type="evidence" value="ECO:0007669"/>
    <property type="project" value="UniProtKB-SubCell"/>
</dbReference>
<dbReference type="PROSITE" id="PS01186">
    <property type="entry name" value="EGF_2"/>
    <property type="match status" value="14"/>
</dbReference>
<dbReference type="InterPro" id="IPR002110">
    <property type="entry name" value="Ankyrin_rpt"/>
</dbReference>
<dbReference type="Gene3D" id="1.25.40.20">
    <property type="entry name" value="Ankyrin repeat-containing domain"/>
    <property type="match status" value="1"/>
</dbReference>
<evidence type="ECO:0000259" key="24">
    <source>
        <dbReference type="PROSITE" id="PS50258"/>
    </source>
</evidence>
<dbReference type="GO" id="GO:0001708">
    <property type="term" value="P:cell fate specification"/>
    <property type="evidence" value="ECO:0007669"/>
    <property type="project" value="UniProtKB-ARBA"/>
</dbReference>
<evidence type="ECO:0000256" key="12">
    <source>
        <dbReference type="ARBA" id="ARBA00023015"/>
    </source>
</evidence>
<dbReference type="Pfam" id="PF07684">
    <property type="entry name" value="NODP"/>
    <property type="match status" value="1"/>
</dbReference>
<feature type="domain" description="EGF-like" evidence="23">
    <location>
        <begin position="149"/>
        <end position="184"/>
    </location>
</feature>
<gene>
    <name evidence="25" type="ORF">DdX_07514</name>
</gene>
<dbReference type="PROSITE" id="PS01187">
    <property type="entry name" value="EGF_CA"/>
    <property type="match status" value="5"/>
</dbReference>
<dbReference type="GO" id="GO:0007411">
    <property type="term" value="P:axon guidance"/>
    <property type="evidence" value="ECO:0007669"/>
    <property type="project" value="TreeGrafter"/>
</dbReference>
<dbReference type="GO" id="GO:0040024">
    <property type="term" value="P:dauer larval development"/>
    <property type="evidence" value="ECO:0007669"/>
    <property type="project" value="UniProtKB-ARBA"/>
</dbReference>
<dbReference type="Pfam" id="PF12796">
    <property type="entry name" value="Ank_2"/>
    <property type="match status" value="2"/>
</dbReference>
<dbReference type="FunFam" id="2.10.25.10:FF:000122">
    <property type="entry name" value="Protein crumbs homolog 2"/>
    <property type="match status" value="1"/>
</dbReference>
<feature type="disulfide bond" evidence="21">
    <location>
        <begin position="138"/>
        <end position="147"/>
    </location>
</feature>
<feature type="disulfide bond" evidence="21">
    <location>
        <begin position="260"/>
        <end position="269"/>
    </location>
</feature>
<dbReference type="Proteomes" id="UP001201812">
    <property type="component" value="Unassembled WGS sequence"/>
</dbReference>
<dbReference type="InterPro" id="IPR036770">
    <property type="entry name" value="Ankyrin_rpt-contain_sf"/>
</dbReference>
<dbReference type="InterPro" id="IPR000152">
    <property type="entry name" value="EGF-type_Asp/Asn_hydroxyl_site"/>
</dbReference>
<dbReference type="GO" id="GO:0043235">
    <property type="term" value="C:receptor complex"/>
    <property type="evidence" value="ECO:0007669"/>
    <property type="project" value="TreeGrafter"/>
</dbReference>
<evidence type="ECO:0000256" key="3">
    <source>
        <dbReference type="ARBA" id="ARBA00022473"/>
    </source>
</evidence>
<evidence type="ECO:0000256" key="17">
    <source>
        <dbReference type="ARBA" id="ARBA00023163"/>
    </source>
</evidence>
<feature type="domain" description="EGF-like" evidence="23">
    <location>
        <begin position="513"/>
        <end position="547"/>
    </location>
</feature>
<feature type="repeat" description="ANK" evidence="20">
    <location>
        <begin position="1398"/>
        <end position="1430"/>
    </location>
</feature>
<evidence type="ECO:0000256" key="11">
    <source>
        <dbReference type="ARBA" id="ARBA00022989"/>
    </source>
</evidence>
<dbReference type="PRINTS" id="PR01452">
    <property type="entry name" value="LNOTCHREPEAT"/>
</dbReference>
<evidence type="ECO:0000256" key="7">
    <source>
        <dbReference type="ARBA" id="ARBA00022729"/>
    </source>
</evidence>
<feature type="disulfide bond" evidence="21">
    <location>
        <begin position="620"/>
        <end position="629"/>
    </location>
</feature>
<dbReference type="PANTHER" id="PTHR45836:SF23">
    <property type="entry name" value="NEUROGENIC LOCUS NOTCH HOMOLOG PROTEIN 1"/>
    <property type="match status" value="1"/>
</dbReference>
<dbReference type="SUPFAM" id="SSF90193">
    <property type="entry name" value="Notch domain"/>
    <property type="match status" value="3"/>
</dbReference>
<dbReference type="Pfam" id="PF00008">
    <property type="entry name" value="EGF"/>
    <property type="match status" value="5"/>
</dbReference>
<dbReference type="InterPro" id="IPR001881">
    <property type="entry name" value="EGF-like_Ca-bd_dom"/>
</dbReference>
<feature type="disulfide bond" evidence="21">
    <location>
        <begin position="559"/>
        <end position="576"/>
    </location>
</feature>
<evidence type="ECO:0000256" key="20">
    <source>
        <dbReference type="PROSITE-ProRule" id="PRU00023"/>
    </source>
</evidence>
<feature type="disulfide bond" evidence="21">
    <location>
        <begin position="304"/>
        <end position="313"/>
    </location>
</feature>
<dbReference type="FunFam" id="2.10.25.10:FF:000434">
    <property type="entry name" value="Predicted protein"/>
    <property type="match status" value="1"/>
</dbReference>
<dbReference type="InterPro" id="IPR035993">
    <property type="entry name" value="Notch-like_dom_sf"/>
</dbReference>
<dbReference type="FunFam" id="2.10.25.10:FF:000472">
    <property type="entry name" value="Uncharacterized protein, isoform A"/>
    <property type="match status" value="2"/>
</dbReference>
<keyword evidence="5 21" id="KW-0245">EGF-like domain</keyword>
<keyword evidence="3" id="KW-0217">Developmental protein</keyword>
<organism evidence="25 26">
    <name type="scientific">Ditylenchus destructor</name>
    <dbReference type="NCBI Taxonomy" id="166010"/>
    <lineage>
        <taxon>Eukaryota</taxon>
        <taxon>Metazoa</taxon>
        <taxon>Ecdysozoa</taxon>
        <taxon>Nematoda</taxon>
        <taxon>Chromadorea</taxon>
        <taxon>Rhabditida</taxon>
        <taxon>Tylenchina</taxon>
        <taxon>Tylenchomorpha</taxon>
        <taxon>Sphaerularioidea</taxon>
        <taxon>Anguinidae</taxon>
        <taxon>Anguininae</taxon>
        <taxon>Ditylenchus</taxon>
    </lineage>
</organism>
<keyword evidence="15 21" id="KW-1015">Disulfide bond</keyword>
<dbReference type="InterPro" id="IPR051355">
    <property type="entry name" value="Notch/Slit_guidance"/>
</dbReference>
<dbReference type="InterPro" id="IPR010660">
    <property type="entry name" value="Notch_NOD_dom"/>
</dbReference>
<feature type="disulfide bond" evidence="21">
    <location>
        <begin position="211"/>
        <end position="220"/>
    </location>
</feature>
<dbReference type="Pfam" id="PF07645">
    <property type="entry name" value="EGF_CA"/>
    <property type="match status" value="2"/>
</dbReference>
<feature type="repeat" description="ANK" evidence="20">
    <location>
        <begin position="1505"/>
        <end position="1537"/>
    </location>
</feature>
<dbReference type="EMBL" id="JAKKPZ010000010">
    <property type="protein sequence ID" value="KAI1716459.1"/>
    <property type="molecule type" value="Genomic_DNA"/>
</dbReference>
<dbReference type="Pfam" id="PF00066">
    <property type="entry name" value="Notch"/>
    <property type="match status" value="3"/>
</dbReference>
<feature type="disulfide bond" evidence="21">
    <location>
        <begin position="594"/>
        <end position="604"/>
    </location>
</feature>
<keyword evidence="12" id="KW-0805">Transcription regulation</keyword>
<feature type="repeat" description="ANK" evidence="20">
    <location>
        <begin position="1472"/>
        <end position="1504"/>
    </location>
</feature>
<dbReference type="SUPFAM" id="SSF57196">
    <property type="entry name" value="EGF/Laminin"/>
    <property type="match status" value="18"/>
</dbReference>
<feature type="disulfide bond" evidence="21">
    <location>
        <begin position="753"/>
        <end position="762"/>
    </location>
</feature>
<feature type="disulfide bond" evidence="21">
    <location>
        <begin position="382"/>
        <end position="391"/>
    </location>
</feature>
<feature type="disulfide bond" evidence="21">
    <location>
        <begin position="497"/>
        <end position="506"/>
    </location>
</feature>
<dbReference type="GO" id="GO:0009986">
    <property type="term" value="C:cell surface"/>
    <property type="evidence" value="ECO:0007669"/>
    <property type="project" value="TreeGrafter"/>
</dbReference>
<dbReference type="InterPro" id="IPR049883">
    <property type="entry name" value="NOTCH1_EGF-like"/>
</dbReference>
<keyword evidence="16" id="KW-0010">Activator</keyword>
<dbReference type="Gene3D" id="3.30.70.3310">
    <property type="match status" value="1"/>
</dbReference>
<dbReference type="PRINTS" id="PR01983">
    <property type="entry name" value="NOTCH"/>
</dbReference>
<dbReference type="InterPro" id="IPR018097">
    <property type="entry name" value="EGF_Ca-bd_CS"/>
</dbReference>
<feature type="domain" description="EGF-like" evidence="23">
    <location>
        <begin position="111"/>
        <end position="148"/>
    </location>
</feature>
<comment type="caution">
    <text evidence="25">The sequence shown here is derived from an EMBL/GenBank/DDBJ whole genome shotgun (WGS) entry which is preliminary data.</text>
</comment>
<dbReference type="PROSITE" id="PS50026">
    <property type="entry name" value="EGF_3"/>
    <property type="match status" value="18"/>
</dbReference>
<evidence type="ECO:0000256" key="2">
    <source>
        <dbReference type="ARBA" id="ARBA00004251"/>
    </source>
</evidence>
<evidence type="ECO:0000256" key="10">
    <source>
        <dbReference type="ARBA" id="ARBA00022976"/>
    </source>
</evidence>
<evidence type="ECO:0000256" key="14">
    <source>
        <dbReference type="ARBA" id="ARBA00023136"/>
    </source>
</evidence>
<sequence length="1622" mass="177961">MWLPISFLLLLYSCTFSARANAVSSSLVYQNSCWAEPDYCGPHGKCMTQRDGSSKCNCHNGWFADRCHRRKCPDYNPCRNNGLCEKFENGNSTYKCHCFPGFEGIHCDTKLTTVCDSNPCQNGRCRLTDSAQDFECDCHYGFTGQTCSEVDYCKGQLCINGDCVNELNGHRCQCYEGWTAADCREDIDECRTNPCELGNCVNTPGSYYCDCPPGYTGKHCELKHDPSFCTPNTCLHGGTCELSANSDELAMATANYKCDCAEGFFGPHCERRVDICMSGTIACINGGVCVNGDPSIGLEAGCKCPAGFTGSSCDLDVDECEEYSGLCLNGASCINKLGTYQCLCVGGFEGDHCEINIDNCKDNLCHSGSTCVDGIARYECLCAPSRIGELCEHSNPCYGENNKCKHGSCSPDPEHGTYTCNCDSGYNGTNCDQDINECEHSPCFDGKCINIEGSFICECKPGYTDPLCMTRINNCHGNPCLNGGTCINDEGRYDCMCLPGYSGVNCETHSYQDLYNCKLPCQNGGICRSATADRCECPPAYEGIVCEFEKKNPCEFNTCHNGSTCIPNLDYGSYYCLCPQNRRGESCELEMQPCEHNPCIYGTCHLNDAIKNATSITCKCDPGYEGALCDKKIADHCSLLSTSLGQRNPCLNGGYCQNRPDGFECFCKRGFIGELCETPTSVIAKNDKDCRGAFCYNNGLCRQEPDGSDIHKCHCMPGFAGPFCEYDVNECASKPCLNKGRCINLVNDFRCDCAPGYTGERCEVDIDECKTAVCLHGGKCEDKVGTFQCNCPRNFVGKYCETFVDVDKFNRTDLVEKDNCHRHSCDSKANNGVCDSECNFYACSFDGGDCTAQLPNIFEHCKQWGPAQQSYCAHVFGDGRCDELCNNEKCLFDGFDCEQRVHRCPHFNYCSQHYANGKCDPECNITACGWDGGDCDLNTTASPEVPLNVLRGELSLILIVDTTTFPQLLRGFLVTLSGHLRASIRVGVNDDQKPKVYRWRSDTGQGNLLEMDGFDSADLDVVYNETRRTKREVPALEGVIIYLEIDVAMCHVLQHSKDGIFSCFNELESVAAYLGAANAKRSLEDMGVALHRIQVHKPDAPKPNRNLFYVAVACMVAITLSVVLVSQVLSASRKSKKIKKSKVWIPPLSTTHCKASIIKNDFCGYQAFQNPMPDCDGNTLTRTWNGPFVPLVEKPYATQVGQPLSHTDHLMNHNFAMYSCSPPNGRTSGHQTVGSCNSSSGVSSEGHSPADNVMWMYSGPHVDHSGHQTVMSCNSSSGVSSGGHSPAENEFNDTIMVLHEQAATGDIREPVDSVLVGWTERKTGRTPLHTLLSHQHKNLKDEKIITSVNNLCKVGADINARDNEGATPLIMAIKQGRRAVILHLLSFEHIDPKLADFEDKQPLHHAVALPMPEVVERLLHMGVDPNALAKRIETPLMRCALTGPRAVPIADQLIQFRADVNLTGDKDAMNCNRRTALHLAALVNNVPMIHLLLKNGANKDATDNEGKTPLILATANLQLAAVQVLVEAEADVTVRDMMDKSALSYAIEHNFEEGRQVLERPPIPSQLSAKFTSELPFSNMPPPMMYNASGYTTDFSMAAPSAKKARVISTNGNKKNNGVMCF</sequence>
<dbReference type="GO" id="GO:0007219">
    <property type="term" value="P:Notch signaling pathway"/>
    <property type="evidence" value="ECO:0007669"/>
    <property type="project" value="UniProtKB-KW"/>
</dbReference>
<feature type="domain" description="EGF-like" evidence="23">
    <location>
        <begin position="434"/>
        <end position="469"/>
    </location>
</feature>
<dbReference type="PROSITE" id="PS50088">
    <property type="entry name" value="ANK_REPEAT"/>
    <property type="match status" value="4"/>
</dbReference>
<dbReference type="GO" id="GO:0022611">
    <property type="term" value="P:dormancy process"/>
    <property type="evidence" value="ECO:0007669"/>
    <property type="project" value="UniProtKB-ARBA"/>
</dbReference>
<evidence type="ECO:0000256" key="22">
    <source>
        <dbReference type="SAM" id="SignalP"/>
    </source>
</evidence>
<keyword evidence="13 20" id="KW-0040">ANK repeat</keyword>
<feature type="domain" description="LNR" evidence="24">
    <location>
        <begin position="820"/>
        <end position="864"/>
    </location>
</feature>
<dbReference type="PROSITE" id="PS00010">
    <property type="entry name" value="ASX_HYDROXYL"/>
    <property type="match status" value="8"/>
</dbReference>
<feature type="domain" description="EGF-like" evidence="23">
    <location>
        <begin position="765"/>
        <end position="801"/>
    </location>
</feature>
<dbReference type="PANTHER" id="PTHR45836">
    <property type="entry name" value="SLIT HOMOLOG"/>
    <property type="match status" value="1"/>
</dbReference>
<evidence type="ECO:0000256" key="8">
    <source>
        <dbReference type="ARBA" id="ARBA00022737"/>
    </source>
</evidence>
<feature type="domain" description="EGF-like" evidence="23">
    <location>
        <begin position="550"/>
        <end position="588"/>
    </location>
</feature>
<evidence type="ECO:0000256" key="16">
    <source>
        <dbReference type="ARBA" id="ARBA00023159"/>
    </source>
</evidence>
<dbReference type="FunFam" id="2.10.25.10:FF:000066">
    <property type="entry name" value="FAT atypical cadherin 4"/>
    <property type="match status" value="1"/>
</dbReference>
<feature type="domain" description="EGF-like" evidence="23">
    <location>
        <begin position="590"/>
        <end position="630"/>
    </location>
</feature>
<keyword evidence="26" id="KW-1185">Reference proteome</keyword>
<feature type="domain" description="EGF-like" evidence="23">
    <location>
        <begin position="68"/>
        <end position="108"/>
    </location>
</feature>
<dbReference type="SMART" id="SM00248">
    <property type="entry name" value="ANK"/>
    <property type="match status" value="6"/>
</dbReference>
<feature type="disulfide bond" evidence="21">
    <location>
        <begin position="578"/>
        <end position="587"/>
    </location>
</feature>
<feature type="disulfide bond" evidence="21">
    <location>
        <begin position="791"/>
        <end position="800"/>
    </location>
</feature>
<feature type="disulfide bond" evidence="21">
    <location>
        <begin position="517"/>
        <end position="527"/>
    </location>
</feature>
<feature type="domain" description="EGF-like" evidence="23">
    <location>
        <begin position="471"/>
        <end position="507"/>
    </location>
</feature>
<dbReference type="Gene3D" id="2.10.25.10">
    <property type="entry name" value="Laminin"/>
    <property type="match status" value="16"/>
</dbReference>
<evidence type="ECO:0000256" key="13">
    <source>
        <dbReference type="ARBA" id="ARBA00023043"/>
    </source>
</evidence>
<keyword evidence="4" id="KW-1003">Cell membrane</keyword>
<feature type="domain" description="EGF-like" evidence="23">
    <location>
        <begin position="316"/>
        <end position="354"/>
    </location>
</feature>
<dbReference type="Gene3D" id="3.30.300.320">
    <property type="match status" value="1"/>
</dbReference>
<feature type="disulfide bond" evidence="21">
    <location>
        <begin position="438"/>
        <end position="448"/>
    </location>
</feature>